<evidence type="ECO:0000256" key="5">
    <source>
        <dbReference type="ARBA" id="ARBA00022927"/>
    </source>
</evidence>
<dbReference type="PROSITE" id="PS00687">
    <property type="entry name" value="ALDEHYDE_DEHYDR_GLU"/>
    <property type="match status" value="1"/>
</dbReference>
<dbReference type="InterPro" id="IPR002553">
    <property type="entry name" value="Clathrin/coatomer_adapt-like_N"/>
</dbReference>
<feature type="region of interest" description="Disordered" evidence="10">
    <location>
        <begin position="976"/>
        <end position="1013"/>
    </location>
</feature>
<evidence type="ECO:0000256" key="2">
    <source>
        <dbReference type="ARBA" id="ARBA00006613"/>
    </source>
</evidence>
<proteinExistence type="inferred from homology"/>
<feature type="domain" description="Clathrin/coatomer adaptor adaptin-like N-terminal" evidence="12">
    <location>
        <begin position="29"/>
        <end position="623"/>
    </location>
</feature>
<keyword evidence="7" id="KW-0472">Membrane</keyword>
<dbReference type="GO" id="GO:0016620">
    <property type="term" value="F:oxidoreductase activity, acting on the aldehyde or oxo group of donors, NAD or NADP as acceptor"/>
    <property type="evidence" value="ECO:0007669"/>
    <property type="project" value="InterPro"/>
</dbReference>
<dbReference type="SUPFAM" id="SSF48371">
    <property type="entry name" value="ARM repeat"/>
    <property type="match status" value="1"/>
</dbReference>
<evidence type="ECO:0000256" key="4">
    <source>
        <dbReference type="ARBA" id="ARBA00022737"/>
    </source>
</evidence>
<feature type="compositionally biased region" description="Basic residues" evidence="10">
    <location>
        <begin position="1002"/>
        <end position="1011"/>
    </location>
</feature>
<organism evidence="13">
    <name type="scientific">Phaffia rhodozyma</name>
    <name type="common">Yeast</name>
    <name type="synonym">Xanthophyllomyces dendrorhous</name>
    <dbReference type="NCBI Taxonomy" id="264483"/>
    <lineage>
        <taxon>Eukaryota</taxon>
        <taxon>Fungi</taxon>
        <taxon>Dikarya</taxon>
        <taxon>Basidiomycota</taxon>
        <taxon>Agaricomycotina</taxon>
        <taxon>Tremellomycetes</taxon>
        <taxon>Cystofilobasidiales</taxon>
        <taxon>Mrakiaceae</taxon>
        <taxon>Phaffia</taxon>
    </lineage>
</organism>
<feature type="compositionally biased region" description="Basic and acidic residues" evidence="10">
    <location>
        <begin position="720"/>
        <end position="742"/>
    </location>
</feature>
<evidence type="ECO:0000256" key="3">
    <source>
        <dbReference type="ARBA" id="ARBA00022448"/>
    </source>
</evidence>
<keyword evidence="4" id="KW-0677">Repeat</keyword>
<evidence type="ECO:0000313" key="13">
    <source>
        <dbReference type="EMBL" id="CDZ97964.1"/>
    </source>
</evidence>
<evidence type="ECO:0000259" key="12">
    <source>
        <dbReference type="Pfam" id="PF01602"/>
    </source>
</evidence>
<evidence type="ECO:0000259" key="11">
    <source>
        <dbReference type="Pfam" id="PF00171"/>
    </source>
</evidence>
<accession>A0A0F7SKK5</accession>
<dbReference type="InterPro" id="IPR017105">
    <property type="entry name" value="AP3_complex_dsu"/>
</dbReference>
<dbReference type="Pfam" id="PF00171">
    <property type="entry name" value="Aldedh"/>
    <property type="match status" value="1"/>
</dbReference>
<feature type="region of interest" description="Disordered" evidence="10">
    <location>
        <begin position="837"/>
        <end position="879"/>
    </location>
</feature>
<dbReference type="InterPro" id="IPR011989">
    <property type="entry name" value="ARM-like"/>
</dbReference>
<keyword evidence="5" id="KW-0653">Protein transport</keyword>
<dbReference type="GO" id="GO:0010008">
    <property type="term" value="C:endosome membrane"/>
    <property type="evidence" value="ECO:0007669"/>
    <property type="project" value="TreeGrafter"/>
</dbReference>
<comment type="similarity">
    <text evidence="2">Belongs to the adaptor complexes large subunit family.</text>
</comment>
<dbReference type="InterPro" id="IPR016024">
    <property type="entry name" value="ARM-type_fold"/>
</dbReference>
<feature type="compositionally biased region" description="Basic residues" evidence="10">
    <location>
        <begin position="778"/>
        <end position="787"/>
    </location>
</feature>
<feature type="domain" description="Aldehyde dehydrogenase" evidence="11">
    <location>
        <begin position="1115"/>
        <end position="1586"/>
    </location>
</feature>
<feature type="region of interest" description="Disordered" evidence="10">
    <location>
        <begin position="720"/>
        <end position="824"/>
    </location>
</feature>
<evidence type="ECO:0000256" key="10">
    <source>
        <dbReference type="SAM" id="MobiDB-lite"/>
    </source>
</evidence>
<feature type="compositionally biased region" description="Basic and acidic residues" evidence="10">
    <location>
        <begin position="757"/>
        <end position="768"/>
    </location>
</feature>
<keyword evidence="3" id="KW-0813">Transport</keyword>
<dbReference type="Pfam" id="PF01602">
    <property type="entry name" value="Adaptin_N"/>
    <property type="match status" value="1"/>
</dbReference>
<name>A0A0F7SKK5_PHARH</name>
<evidence type="ECO:0000256" key="8">
    <source>
        <dbReference type="PROSITE-ProRule" id="PRU10007"/>
    </source>
</evidence>
<keyword evidence="6 9" id="KW-0560">Oxidoreductase</keyword>
<evidence type="ECO:0000256" key="9">
    <source>
        <dbReference type="RuleBase" id="RU003345"/>
    </source>
</evidence>
<dbReference type="GO" id="GO:0006623">
    <property type="term" value="P:protein targeting to vacuole"/>
    <property type="evidence" value="ECO:0007669"/>
    <property type="project" value="TreeGrafter"/>
</dbReference>
<feature type="compositionally biased region" description="Low complexity" evidence="10">
    <location>
        <begin position="982"/>
        <end position="996"/>
    </location>
</feature>
<dbReference type="InterPro" id="IPR016163">
    <property type="entry name" value="Ald_DH_C"/>
</dbReference>
<reference evidence="13" key="1">
    <citation type="submission" date="2014-08" db="EMBL/GenBank/DDBJ databases">
        <authorList>
            <person name="Sharma Rahul"/>
            <person name="Thines Marco"/>
        </authorList>
    </citation>
    <scope>NUCLEOTIDE SEQUENCE</scope>
</reference>
<comment type="subcellular location">
    <subcellularLocation>
        <location evidence="1">Endomembrane system</location>
    </subcellularLocation>
</comment>
<sequence length="1643" mass="180237">MWERTLQDLIRGIRANSSKPQAQFDVFLQEAIEEIRKELKGGDMELKAKAVLKMVYLMMLYPVTPPPSFPFHVVEVMSSSKYAIKEVGYLAAEGAFPEGTEEIVLTVNGLKKDLLSPHAALPQLALHGLATLLNPTLARDVSHDISSLLTHSKPQVRKRAVLCLYKVFEMYPDSLQDNFQRLRDRLSDEDQSVVSATVNVLTELARKNAKNYLPLAPELFEVLSKSENNWMLIKVVKLFALLTPHEPRLVRKLLPPLTNLITTTSAISLLYECVLTCITGGMLDDSEAGEALARVCVGKLSGFLKNKDQNLKYIALLALVHIVPTHPHLIEDYQEIILSSVDDADLSIRLRALDLVCAMATRRNAQPIIDQLLSALLPSTKSTPDLPSASSALLSNLSSTSTGPSLQPSSQTNLLMPSYRLELTNRILLVGSKDTYSSIPDFSWYLSVLIDLGYISRVDVGKEIRRQLVDIVGRVRDSRRKAVELLEGVLSDPKFLKGAGDGLESGFHEGGEAGWEEIVAAGAWICGEYNEYLSSPPQLCLVLLSPLIARLSPETISVCIHASAKIFASWAAEKAEMWDVSESSTDLKQVKEIVTKLVNGLNRFKQSEEAEVQERTVNIINLFAFVQANLDSYEPPASVTSIQSSIAPEEEGFTAHDSSLVPTLSSPANAPITPAYPKSLLLLSPLFTAYALPPVSTRAQSSIIPPAGLDLDTPLYERVPESTVEHSSDDEGDDDSHLDIGKPRNLLSEGRSLSDTGRFRTEEEEKLRRVVAATVSTGRKKKVKGKSKLIGEKDESKEERKKRKAARLARQGTDSYRLKENHDSDDIDSIPVVKLDLGDVSKPTTGRKKPERPVSPPVPEIDRDGEMPEGFEPTSTSSSLALSALPVKISERDESVQKDSLKDVVLNLDSSEASSSALPKVKTRGGAYEEYVEGDKDLPNVKSIATVDQDVQKQPVPLSGPAVEVVKVVKKKKAKQDGTATPSLQDSSQLLASSPAEPGLKKSSKPKKKKSSSAQHYYHLADVRMIIDTEEILSATLQWVQSSSAYAFPLVLVFLGYLFTRRYLVRPVASFDVQFPPESDPSWKGTRIANPSLQSHLSDPTLHPEEVFSTCDQATKYVTCFDPSTNYHLATISSDTSASIDAKVRAADNAQKAWAQTTLDDRRVVMRSLLAWLVDEKNMERIVRVGVRDTGKTLLDAAFGEILTTCSKLEWMIKHGETYIKPEQRPGNMLLMHKVSRVYYEPLGTVAACVSWNYPFHNALSPIISSLFTGNSVIIKCSEQVAWSSTFYINSVKKCLEACGHSPDLVQLVVCYPEEASALTEHALIRHITFIGSEQVGRIVASSAAKNLTPCIMELGGKDPAILLPSADVSFFSSTFLRSVFQGSGQGCIASERFIVHRSLLPKLIPDMERRIQALVQGSSLGDNSESATVDFGSMISDARFDQLERMIREAVEDGAKLLIGGKRSEGLSGNGFFQPTLLVDVKPGMAVAKEEVFAPIMTIIPYDDVAEAVEIANSSRYGLGASVYGRSKRMARDVARQLECGMVALNDFGTFYINQSQPFGGCKASGYGRFGGPEGLRGLCNIKAVIEDRFFGIIQTPIPGPVDYPANSVKSWTFVSGLVRLFYAPSWRGLLGGVRDIIRGSI</sequence>
<protein>
    <submittedName>
        <fullName evidence="13">Vacuolar H-ATPase V1 sector, subunit G</fullName>
    </submittedName>
</protein>
<dbReference type="Gene3D" id="1.25.10.10">
    <property type="entry name" value="Leucine-rich Repeat Variant"/>
    <property type="match status" value="1"/>
</dbReference>
<evidence type="ECO:0000256" key="6">
    <source>
        <dbReference type="ARBA" id="ARBA00023002"/>
    </source>
</evidence>
<dbReference type="EMBL" id="LN483273">
    <property type="protein sequence ID" value="CDZ97964.1"/>
    <property type="molecule type" value="Genomic_DNA"/>
</dbReference>
<dbReference type="GO" id="GO:0006896">
    <property type="term" value="P:Golgi to vacuole transport"/>
    <property type="evidence" value="ECO:0007669"/>
    <property type="project" value="TreeGrafter"/>
</dbReference>
<dbReference type="PANTHER" id="PTHR22781:SF12">
    <property type="entry name" value="AP-3 COMPLEX SUBUNIT DELTA-1"/>
    <property type="match status" value="1"/>
</dbReference>
<dbReference type="InterPro" id="IPR016161">
    <property type="entry name" value="Ald_DH/histidinol_DH"/>
</dbReference>
<dbReference type="InterPro" id="IPR029510">
    <property type="entry name" value="Ald_DH_CS_GLU"/>
</dbReference>
<dbReference type="GO" id="GO:0030123">
    <property type="term" value="C:AP-3 adaptor complex"/>
    <property type="evidence" value="ECO:0007669"/>
    <property type="project" value="InterPro"/>
</dbReference>
<evidence type="ECO:0000256" key="1">
    <source>
        <dbReference type="ARBA" id="ARBA00004308"/>
    </source>
</evidence>
<evidence type="ECO:0000256" key="7">
    <source>
        <dbReference type="ARBA" id="ARBA00023136"/>
    </source>
</evidence>
<dbReference type="Gene3D" id="3.40.605.10">
    <property type="entry name" value="Aldehyde Dehydrogenase, Chain A, domain 1"/>
    <property type="match status" value="1"/>
</dbReference>
<feature type="active site" evidence="8">
    <location>
        <position position="1354"/>
    </location>
</feature>
<dbReference type="PANTHER" id="PTHR22781">
    <property type="entry name" value="DELTA ADAPTIN-RELATED"/>
    <property type="match status" value="1"/>
</dbReference>
<feature type="compositionally biased region" description="Basic and acidic residues" evidence="10">
    <location>
        <begin position="789"/>
        <end position="799"/>
    </location>
</feature>
<dbReference type="Gene3D" id="3.40.309.10">
    <property type="entry name" value="Aldehyde Dehydrogenase, Chain A, domain 2"/>
    <property type="match status" value="1"/>
</dbReference>
<dbReference type="InterPro" id="IPR016162">
    <property type="entry name" value="Ald_DH_N"/>
</dbReference>
<comment type="similarity">
    <text evidence="9">Belongs to the aldehyde dehydrogenase family.</text>
</comment>
<dbReference type="SUPFAM" id="SSF53720">
    <property type="entry name" value="ALDH-like"/>
    <property type="match status" value="1"/>
</dbReference>
<dbReference type="InterPro" id="IPR015590">
    <property type="entry name" value="Aldehyde_DH_dom"/>
</dbReference>